<dbReference type="GO" id="GO:0005737">
    <property type="term" value="C:cytoplasm"/>
    <property type="evidence" value="ECO:0007669"/>
    <property type="project" value="TreeGrafter"/>
</dbReference>
<dbReference type="SUPFAM" id="SSF51735">
    <property type="entry name" value="NAD(P)-binding Rossmann-fold domains"/>
    <property type="match status" value="1"/>
</dbReference>
<dbReference type="OrthoDB" id="7289984at2759"/>
<evidence type="ECO:0000256" key="1">
    <source>
        <dbReference type="RuleBase" id="RU000363"/>
    </source>
</evidence>
<dbReference type="InterPro" id="IPR002347">
    <property type="entry name" value="SDR_fam"/>
</dbReference>
<dbReference type="InterPro" id="IPR036291">
    <property type="entry name" value="NAD(P)-bd_dom_sf"/>
</dbReference>
<dbReference type="GO" id="GO:0016491">
    <property type="term" value="F:oxidoreductase activity"/>
    <property type="evidence" value="ECO:0007669"/>
    <property type="project" value="TreeGrafter"/>
</dbReference>
<protein>
    <recommendedName>
        <fullName evidence="4">C-factor</fullName>
    </recommendedName>
</protein>
<reference evidence="2" key="1">
    <citation type="submission" date="2021-01" db="EMBL/GenBank/DDBJ databases">
        <authorList>
            <person name="Zahm M."/>
            <person name="Roques C."/>
            <person name="Cabau C."/>
            <person name="Klopp C."/>
            <person name="Donnadieu C."/>
            <person name="Jouanno E."/>
            <person name="Lampietro C."/>
            <person name="Louis A."/>
            <person name="Herpin A."/>
            <person name="Echchiki A."/>
            <person name="Berthelot C."/>
            <person name="Parey E."/>
            <person name="Roest-Crollius H."/>
            <person name="Braasch I."/>
            <person name="Postlethwait J."/>
            <person name="Bobe J."/>
            <person name="Montfort J."/>
            <person name="Bouchez O."/>
            <person name="Begum T."/>
            <person name="Mejri S."/>
            <person name="Adams A."/>
            <person name="Chen W.-J."/>
            <person name="Guiguen Y."/>
        </authorList>
    </citation>
    <scope>NUCLEOTIDE SEQUENCE</scope>
    <source>
        <strain evidence="2">YG-15Mar2019-1</strain>
        <tissue evidence="2">Brain</tissue>
    </source>
</reference>
<comment type="caution">
    <text evidence="2">The sequence shown here is derived from an EMBL/GenBank/DDBJ whole genome shotgun (WGS) entry which is preliminary data.</text>
</comment>
<proteinExistence type="inferred from homology"/>
<gene>
    <name evidence="2" type="ORF">MATL_G00145370</name>
</gene>
<dbReference type="PRINTS" id="PR00080">
    <property type="entry name" value="SDRFAMILY"/>
</dbReference>
<dbReference type="Gene3D" id="3.40.50.720">
    <property type="entry name" value="NAD(P)-binding Rossmann-like Domain"/>
    <property type="match status" value="1"/>
</dbReference>
<dbReference type="Pfam" id="PF00106">
    <property type="entry name" value="adh_short"/>
    <property type="match status" value="1"/>
</dbReference>
<dbReference type="PANTHER" id="PTHR43544:SF33">
    <property type="entry name" value="C-FACTOR"/>
    <property type="match status" value="1"/>
</dbReference>
<organism evidence="2 3">
    <name type="scientific">Megalops atlanticus</name>
    <name type="common">Tarpon</name>
    <name type="synonym">Clupea gigantea</name>
    <dbReference type="NCBI Taxonomy" id="7932"/>
    <lineage>
        <taxon>Eukaryota</taxon>
        <taxon>Metazoa</taxon>
        <taxon>Chordata</taxon>
        <taxon>Craniata</taxon>
        <taxon>Vertebrata</taxon>
        <taxon>Euteleostomi</taxon>
        <taxon>Actinopterygii</taxon>
        <taxon>Neopterygii</taxon>
        <taxon>Teleostei</taxon>
        <taxon>Elopiformes</taxon>
        <taxon>Megalopidae</taxon>
        <taxon>Megalops</taxon>
    </lineage>
</organism>
<evidence type="ECO:0008006" key="4">
    <source>
        <dbReference type="Google" id="ProtNLM"/>
    </source>
</evidence>
<dbReference type="CDD" id="cd05325">
    <property type="entry name" value="carb_red_sniffer_like_SDR_c"/>
    <property type="match status" value="1"/>
</dbReference>
<dbReference type="EMBL" id="JAFDVH010000011">
    <property type="protein sequence ID" value="KAG7468652.1"/>
    <property type="molecule type" value="Genomic_DNA"/>
</dbReference>
<evidence type="ECO:0000313" key="2">
    <source>
        <dbReference type="EMBL" id="KAG7468652.1"/>
    </source>
</evidence>
<dbReference type="PRINTS" id="PR00081">
    <property type="entry name" value="GDHRDH"/>
</dbReference>
<name>A0A9D3T9U7_MEGAT</name>
<accession>A0A9D3T9U7</accession>
<keyword evidence="3" id="KW-1185">Reference proteome</keyword>
<evidence type="ECO:0000313" key="3">
    <source>
        <dbReference type="Proteomes" id="UP001046870"/>
    </source>
</evidence>
<sequence>MAARRCDSALVTGANRGIGLELVRQLAEAPRPPSLIFAGCRDPAGPRAKDLKDLAEKHSNLVTIIRLDTSDPESIRQAAGEAGSRLAGRGLDLLINNAGVNTPGQLRDTGMKDMVDVFVTNTVGPLLVTKDFLPYLQRAASQPGSGVGVAGTTPLVINVSTLLSSMEKCPETFSMAPMYSYRASKAALNMLTRCLAEEFKKDGIVVTAIHPGWVKTDMGGPKAPVAVVDSAKGMLRVISTLTDKHSGMLLDWEGSSIPW</sequence>
<dbReference type="PANTHER" id="PTHR43544">
    <property type="entry name" value="SHORT-CHAIN DEHYDROGENASE/REDUCTASE"/>
    <property type="match status" value="1"/>
</dbReference>
<dbReference type="AlphaFoldDB" id="A0A9D3T9U7"/>
<dbReference type="InterPro" id="IPR051468">
    <property type="entry name" value="Fungal_SecMetab_SDRs"/>
</dbReference>
<dbReference type="Proteomes" id="UP001046870">
    <property type="component" value="Chromosome 11"/>
</dbReference>
<comment type="similarity">
    <text evidence="1">Belongs to the short-chain dehydrogenases/reductases (SDR) family.</text>
</comment>